<feature type="domain" description="TF-B3" evidence="7">
    <location>
        <begin position="23"/>
        <end position="116"/>
    </location>
</feature>
<evidence type="ECO:0000256" key="5">
    <source>
        <dbReference type="ARBA" id="ARBA00023242"/>
    </source>
</evidence>
<evidence type="ECO:0000256" key="6">
    <source>
        <dbReference type="SAM" id="MobiDB-lite"/>
    </source>
</evidence>
<keyword evidence="2" id="KW-0805">Transcription regulation</keyword>
<feature type="compositionally biased region" description="Polar residues" evidence="6">
    <location>
        <begin position="146"/>
        <end position="158"/>
    </location>
</feature>
<dbReference type="GO" id="GO:0005634">
    <property type="term" value="C:nucleus"/>
    <property type="evidence" value="ECO:0007669"/>
    <property type="project" value="UniProtKB-SubCell"/>
</dbReference>
<feature type="domain" description="TF-B3" evidence="7">
    <location>
        <begin position="312"/>
        <end position="410"/>
    </location>
</feature>
<evidence type="ECO:0000256" key="2">
    <source>
        <dbReference type="ARBA" id="ARBA00023015"/>
    </source>
</evidence>
<evidence type="ECO:0000259" key="7">
    <source>
        <dbReference type="PROSITE" id="PS50863"/>
    </source>
</evidence>
<dbReference type="PROSITE" id="PS50863">
    <property type="entry name" value="B3"/>
    <property type="match status" value="2"/>
</dbReference>
<dbReference type="InterPro" id="IPR044837">
    <property type="entry name" value="REM16-like"/>
</dbReference>
<dbReference type="CDD" id="cd10017">
    <property type="entry name" value="B3_DNA"/>
    <property type="match status" value="2"/>
</dbReference>
<keyword evidence="4" id="KW-0804">Transcription</keyword>
<reference evidence="8 9" key="1">
    <citation type="submission" date="2024-08" db="EMBL/GenBank/DDBJ databases">
        <title>Insights into the chromosomal genome structure of Flemingia macrophylla.</title>
        <authorList>
            <person name="Ding Y."/>
            <person name="Zhao Y."/>
            <person name="Bi W."/>
            <person name="Wu M."/>
            <person name="Zhao G."/>
            <person name="Gong Y."/>
            <person name="Li W."/>
            <person name="Zhang P."/>
        </authorList>
    </citation>
    <scope>NUCLEOTIDE SEQUENCE [LARGE SCALE GENOMIC DNA]</scope>
    <source>
        <strain evidence="8">DYQJB</strain>
        <tissue evidence="8">Leaf</tissue>
    </source>
</reference>
<dbReference type="GO" id="GO:0003677">
    <property type="term" value="F:DNA binding"/>
    <property type="evidence" value="ECO:0007669"/>
    <property type="project" value="UniProtKB-KW"/>
</dbReference>
<feature type="region of interest" description="Disordered" evidence="6">
    <location>
        <begin position="137"/>
        <end position="161"/>
    </location>
</feature>
<proteinExistence type="predicted"/>
<dbReference type="PANTHER" id="PTHR31391:SF157">
    <property type="entry name" value="B3 DOMAIN-CONTAINING PROTEIN REM16"/>
    <property type="match status" value="1"/>
</dbReference>
<accession>A0ABD1L544</accession>
<comment type="subcellular location">
    <subcellularLocation>
        <location evidence="1">Nucleus</location>
    </subcellularLocation>
</comment>
<dbReference type="InterPro" id="IPR015300">
    <property type="entry name" value="DNA-bd_pseudobarrel_sf"/>
</dbReference>
<dbReference type="AlphaFoldDB" id="A0ABD1L544"/>
<sequence length="440" mass="49231">MESQNCEGCRSWVEDIYWSHFQFHHFVQFLPSDYDQRLALPKTFSDNLKKKLPENVSLKGPGGVVWNIGLTTRDDTLYFTHGWEQFVKDHILREHDVLVFKYNGESLFDVLIFDGRSFCEKAGSYFVRRCGHTDDVGGSLNKQKETANSLDEGNSPSNAGVECASHEKTISVNGMKEPMGVTLETPSEKIFHVGVESPGDVQVMPGGVSIAVSPDVVPSVTANGKRARKLVSVVKHVQTKRRGRPGRPAKASNVDRERALEWVTGREDATEPVSAVKSGTYEVYTSNRRPVTEDEIKKAHNLAQAARTHDSLVVVMRPSHVYKRFFVSMPNKWIGGYISPTSQDVILRMGKGEWITRYSYHSIRQNGGLSGGWKHFVLDNNLEEFDACVFKPAGKMNNILVIEMTIFRVVEEIVPLTAVSPTGTARRGRKPGVKTSQTEM</sequence>
<dbReference type="EMBL" id="JBGMDY010000011">
    <property type="protein sequence ID" value="KAL2318634.1"/>
    <property type="molecule type" value="Genomic_DNA"/>
</dbReference>
<evidence type="ECO:0000313" key="8">
    <source>
        <dbReference type="EMBL" id="KAL2318634.1"/>
    </source>
</evidence>
<evidence type="ECO:0000313" key="9">
    <source>
        <dbReference type="Proteomes" id="UP001603857"/>
    </source>
</evidence>
<keyword evidence="5" id="KW-0539">Nucleus</keyword>
<dbReference type="Pfam" id="PF02362">
    <property type="entry name" value="B3"/>
    <property type="match status" value="2"/>
</dbReference>
<keyword evidence="9" id="KW-1185">Reference proteome</keyword>
<dbReference type="PANTHER" id="PTHR31391">
    <property type="entry name" value="B3 DOMAIN-CONTAINING PROTEIN OS11G0197600-RELATED"/>
    <property type="match status" value="1"/>
</dbReference>
<comment type="caution">
    <text evidence="8">The sequence shown here is derived from an EMBL/GenBank/DDBJ whole genome shotgun (WGS) entry which is preliminary data.</text>
</comment>
<evidence type="ECO:0000256" key="4">
    <source>
        <dbReference type="ARBA" id="ARBA00023163"/>
    </source>
</evidence>
<dbReference type="Proteomes" id="UP001603857">
    <property type="component" value="Unassembled WGS sequence"/>
</dbReference>
<evidence type="ECO:0000256" key="1">
    <source>
        <dbReference type="ARBA" id="ARBA00004123"/>
    </source>
</evidence>
<dbReference type="SUPFAM" id="SSF101936">
    <property type="entry name" value="DNA-binding pseudobarrel domain"/>
    <property type="match status" value="2"/>
</dbReference>
<dbReference type="Gene3D" id="2.40.330.10">
    <property type="entry name" value="DNA-binding pseudobarrel domain"/>
    <property type="match status" value="2"/>
</dbReference>
<feature type="region of interest" description="Disordered" evidence="6">
    <location>
        <begin position="421"/>
        <end position="440"/>
    </location>
</feature>
<gene>
    <name evidence="8" type="ORF">Fmac_032510</name>
</gene>
<organism evidence="8 9">
    <name type="scientific">Flemingia macrophylla</name>
    <dbReference type="NCBI Taxonomy" id="520843"/>
    <lineage>
        <taxon>Eukaryota</taxon>
        <taxon>Viridiplantae</taxon>
        <taxon>Streptophyta</taxon>
        <taxon>Embryophyta</taxon>
        <taxon>Tracheophyta</taxon>
        <taxon>Spermatophyta</taxon>
        <taxon>Magnoliopsida</taxon>
        <taxon>eudicotyledons</taxon>
        <taxon>Gunneridae</taxon>
        <taxon>Pentapetalae</taxon>
        <taxon>rosids</taxon>
        <taxon>fabids</taxon>
        <taxon>Fabales</taxon>
        <taxon>Fabaceae</taxon>
        <taxon>Papilionoideae</taxon>
        <taxon>50 kb inversion clade</taxon>
        <taxon>NPAAA clade</taxon>
        <taxon>indigoferoid/millettioid clade</taxon>
        <taxon>Phaseoleae</taxon>
        <taxon>Flemingia</taxon>
    </lineage>
</organism>
<keyword evidence="3" id="KW-0238">DNA-binding</keyword>
<name>A0ABD1L544_9FABA</name>
<evidence type="ECO:0000256" key="3">
    <source>
        <dbReference type="ARBA" id="ARBA00023125"/>
    </source>
</evidence>
<dbReference type="InterPro" id="IPR003340">
    <property type="entry name" value="B3_DNA-bd"/>
</dbReference>
<dbReference type="SMART" id="SM01019">
    <property type="entry name" value="B3"/>
    <property type="match status" value="2"/>
</dbReference>
<protein>
    <recommendedName>
        <fullName evidence="7">TF-B3 domain-containing protein</fullName>
    </recommendedName>
</protein>